<dbReference type="Proteomes" id="UP001284601">
    <property type="component" value="Unassembled WGS sequence"/>
</dbReference>
<dbReference type="EMBL" id="JAWSTH010000020">
    <property type="protein sequence ID" value="MDW5594698.1"/>
    <property type="molecule type" value="Genomic_DNA"/>
</dbReference>
<accession>A0ABU4HN07</accession>
<reference evidence="4" key="1">
    <citation type="submission" date="2023-07" db="EMBL/GenBank/DDBJ databases">
        <title>Conexibacter stalactiti sp. nov., isolated from stalactites in a lava cave and emended description of the genus Conexibacter.</title>
        <authorList>
            <person name="Lee S.D."/>
        </authorList>
    </citation>
    <scope>NUCLEOTIDE SEQUENCE [LARGE SCALE GENOMIC DNA]</scope>
    <source>
        <strain evidence="4">KCTC 39840</strain>
    </source>
</reference>
<comment type="caution">
    <text evidence="3">The sequence shown here is derived from an EMBL/GenBank/DDBJ whole genome shotgun (WGS) entry which is preliminary data.</text>
</comment>
<evidence type="ECO:0008006" key="5">
    <source>
        <dbReference type="Google" id="ProtNLM"/>
    </source>
</evidence>
<proteinExistence type="predicted"/>
<feature type="region of interest" description="Disordered" evidence="2">
    <location>
        <begin position="200"/>
        <end position="221"/>
    </location>
</feature>
<evidence type="ECO:0000256" key="1">
    <source>
        <dbReference type="SAM" id="Coils"/>
    </source>
</evidence>
<keyword evidence="1" id="KW-0175">Coiled coil</keyword>
<keyword evidence="4" id="KW-1185">Reference proteome</keyword>
<feature type="coiled-coil region" evidence="1">
    <location>
        <begin position="28"/>
        <end position="62"/>
    </location>
</feature>
<evidence type="ECO:0000313" key="4">
    <source>
        <dbReference type="Proteomes" id="UP001284601"/>
    </source>
</evidence>
<sequence>MPSSSARSSSSRLARAAGAERMALLRERDKLTRRRDAAAQALATVEQQLADVEERLELIDRLVPEAANVHPLPARGAPGAADGLKGAAIRSAAIAVLLARPTGAETPIHYKEWFRALEEAGHRVAGKDPLAVFLTQISRSPVVRRTPDSGVYELDLDAPANLRARLDRLHARLAEQSSDRAERERIVAEITVTERALDEAARALPRDQPRAADRITSSGGA</sequence>
<evidence type="ECO:0000313" key="3">
    <source>
        <dbReference type="EMBL" id="MDW5594698.1"/>
    </source>
</evidence>
<protein>
    <recommendedName>
        <fullName evidence="5">HTH HARE-type domain-containing protein</fullName>
    </recommendedName>
</protein>
<evidence type="ECO:0000256" key="2">
    <source>
        <dbReference type="SAM" id="MobiDB-lite"/>
    </source>
</evidence>
<dbReference type="RefSeq" id="WP_318596997.1">
    <property type="nucleotide sequence ID" value="NZ_JAWSTH010000020.1"/>
</dbReference>
<feature type="compositionally biased region" description="Basic and acidic residues" evidence="2">
    <location>
        <begin position="200"/>
        <end position="213"/>
    </location>
</feature>
<gene>
    <name evidence="3" type="ORF">R7226_10145</name>
</gene>
<organism evidence="3 4">
    <name type="scientific">Conexibacter stalactiti</name>
    <dbReference type="NCBI Taxonomy" id="1940611"/>
    <lineage>
        <taxon>Bacteria</taxon>
        <taxon>Bacillati</taxon>
        <taxon>Actinomycetota</taxon>
        <taxon>Thermoleophilia</taxon>
        <taxon>Solirubrobacterales</taxon>
        <taxon>Conexibacteraceae</taxon>
        <taxon>Conexibacter</taxon>
    </lineage>
</organism>
<name>A0ABU4HN07_9ACTN</name>